<sequence>MKKSPIKAGVYLVIDPSMELNVLLEKLESALKAGLSAVQIWDNFKRSDIAEIISAIVKLCQQHQTPVLINNQWEFLNDYGLDGVHFDEVPDEKVIQQIGEKALLGLTTNNNLATIKWAAENAFDYISFCSMFPSPTANSCDLVDFESVQKARSIFNGPIFLAGGIRPENLNQLQQLEFDGVAVVSGIMSAENPNAAIKNYQQKLRTL</sequence>
<dbReference type="GO" id="GO:0004789">
    <property type="term" value="F:thiamine-phosphate diphosphorylase activity"/>
    <property type="evidence" value="ECO:0007669"/>
    <property type="project" value="TreeGrafter"/>
</dbReference>
<dbReference type="GO" id="GO:0009228">
    <property type="term" value="P:thiamine biosynthetic process"/>
    <property type="evidence" value="ECO:0007669"/>
    <property type="project" value="UniProtKB-KW"/>
</dbReference>
<reference evidence="5" key="1">
    <citation type="submission" date="2016-10" db="EMBL/GenBank/DDBJ databases">
        <authorList>
            <person name="Varghese N."/>
            <person name="Submissions S."/>
        </authorList>
    </citation>
    <scope>NUCLEOTIDE SEQUENCE [LARGE SCALE GENOMIC DNA]</scope>
    <source>
        <strain evidence="5">CGMCC 1.12402</strain>
    </source>
</reference>
<dbReference type="STRING" id="1267423.SAMN05216290_2574"/>
<evidence type="ECO:0000259" key="3">
    <source>
        <dbReference type="Pfam" id="PF02581"/>
    </source>
</evidence>
<evidence type="ECO:0000313" key="4">
    <source>
        <dbReference type="EMBL" id="SEW29670.1"/>
    </source>
</evidence>
<name>A0A1I0QQ96_9BACT</name>
<proteinExistence type="predicted"/>
<dbReference type="AlphaFoldDB" id="A0A1I0QQ96"/>
<keyword evidence="2" id="KW-0784">Thiamine biosynthesis</keyword>
<evidence type="ECO:0000256" key="1">
    <source>
        <dbReference type="ARBA" id="ARBA00004948"/>
    </source>
</evidence>
<dbReference type="Gene3D" id="3.20.20.70">
    <property type="entry name" value="Aldolase class I"/>
    <property type="match status" value="1"/>
</dbReference>
<organism evidence="4 5">
    <name type="scientific">Roseivirga pacifica</name>
    <dbReference type="NCBI Taxonomy" id="1267423"/>
    <lineage>
        <taxon>Bacteria</taxon>
        <taxon>Pseudomonadati</taxon>
        <taxon>Bacteroidota</taxon>
        <taxon>Cytophagia</taxon>
        <taxon>Cytophagales</taxon>
        <taxon>Roseivirgaceae</taxon>
        <taxon>Roseivirga</taxon>
    </lineage>
</organism>
<dbReference type="CDD" id="cd00564">
    <property type="entry name" value="TMP_TenI"/>
    <property type="match status" value="1"/>
</dbReference>
<dbReference type="OrthoDB" id="9810880at2"/>
<dbReference type="EMBL" id="FOIR01000002">
    <property type="protein sequence ID" value="SEW29670.1"/>
    <property type="molecule type" value="Genomic_DNA"/>
</dbReference>
<evidence type="ECO:0000313" key="5">
    <source>
        <dbReference type="Proteomes" id="UP000199437"/>
    </source>
</evidence>
<dbReference type="PANTHER" id="PTHR20857:SF15">
    <property type="entry name" value="THIAMINE-PHOSPHATE SYNTHASE"/>
    <property type="match status" value="1"/>
</dbReference>
<dbReference type="InterPro" id="IPR013785">
    <property type="entry name" value="Aldolase_TIM"/>
</dbReference>
<dbReference type="InterPro" id="IPR022998">
    <property type="entry name" value="ThiamineP_synth_TenI"/>
</dbReference>
<evidence type="ECO:0000256" key="2">
    <source>
        <dbReference type="ARBA" id="ARBA00022977"/>
    </source>
</evidence>
<dbReference type="Proteomes" id="UP000199437">
    <property type="component" value="Unassembled WGS sequence"/>
</dbReference>
<comment type="pathway">
    <text evidence="1">Cofactor biosynthesis; thiamine diphosphate biosynthesis.</text>
</comment>
<dbReference type="InterPro" id="IPR036206">
    <property type="entry name" value="ThiamineP_synth_sf"/>
</dbReference>
<dbReference type="GO" id="GO:0005737">
    <property type="term" value="C:cytoplasm"/>
    <property type="evidence" value="ECO:0007669"/>
    <property type="project" value="TreeGrafter"/>
</dbReference>
<gene>
    <name evidence="4" type="ORF">SAMN05216290_2574</name>
</gene>
<dbReference type="GeneID" id="99987268"/>
<dbReference type="PANTHER" id="PTHR20857">
    <property type="entry name" value="THIAMINE-PHOSPHATE PYROPHOSPHORYLASE"/>
    <property type="match status" value="1"/>
</dbReference>
<dbReference type="RefSeq" id="WP_090258972.1">
    <property type="nucleotide sequence ID" value="NZ_FOIR01000002.1"/>
</dbReference>
<dbReference type="SUPFAM" id="SSF51391">
    <property type="entry name" value="Thiamin phosphate synthase"/>
    <property type="match status" value="1"/>
</dbReference>
<dbReference type="Pfam" id="PF02581">
    <property type="entry name" value="TMP-TENI"/>
    <property type="match status" value="1"/>
</dbReference>
<keyword evidence="5" id="KW-1185">Reference proteome</keyword>
<feature type="domain" description="Thiamine phosphate synthase/TenI" evidence="3">
    <location>
        <begin position="10"/>
        <end position="187"/>
    </location>
</feature>
<accession>A0A1I0QQ96</accession>
<protein>
    <submittedName>
        <fullName evidence="4">Thiamine-phosphate diphosphorylase</fullName>
    </submittedName>
</protein>